<sequence>MEKMRDSIDFKNMDIAALFRKLLLPTVLGMIFSALFVITDGIFVGKGIGSDALAAVNIVAPLWLFSTGIGLMFGVGASVVASIHLSHNKPKVARINITQSIVVSSLLLICTSTLFCLFAPQVVHLLGGSERLEPLAVEYMRWFVPFSAFTALLNSGMFFLRLDGSPNFAMLCNIVAAVLNIILDYLFIFPFGWGMFGAAFASAIGTTVGALMIIVYLARRNCALRFYPVKLSRNSMKLMKRNVGYMCRLGSSAFLCEVAIACMMFVGNLVFIHYLKEDGVAAFSIACYFFPIIFMVYNAIAQSAQPIISFNYGLNETPRVRQAYLLALKTAIGCGICFALITIFCSREIVAMFIDRSYPAYDIAVKGLPLYASGFVFFAVNIVSIGYFQSVERAKYATFITLLRGFILLTLCFYGLPLLLGKPGIWLATPLAELLTALFILIIYIGRKRNGKEKSISLQHGNHAKEILQEV</sequence>
<accession>A0A1Y3YS83</accession>
<keyword evidence="9" id="KW-0046">Antibiotic resistance</keyword>
<dbReference type="InterPro" id="IPR051327">
    <property type="entry name" value="MATE_MepA_subfamily"/>
</dbReference>
<keyword evidence="6 10" id="KW-0812">Transmembrane</keyword>
<evidence type="ECO:0000313" key="11">
    <source>
        <dbReference type="EMBL" id="OUO00695.1"/>
    </source>
</evidence>
<evidence type="ECO:0000256" key="4">
    <source>
        <dbReference type="ARBA" id="ARBA00022448"/>
    </source>
</evidence>
<evidence type="ECO:0000256" key="3">
    <source>
        <dbReference type="ARBA" id="ARBA00022106"/>
    </source>
</evidence>
<comment type="similarity">
    <text evidence="2">Belongs to the multi antimicrobial extrusion (MATE) (TC 2.A.66.1) family. MepA subfamily.</text>
</comment>
<feature type="transmembrane region" description="Helical" evidence="10">
    <location>
        <begin position="167"/>
        <end position="189"/>
    </location>
</feature>
<evidence type="ECO:0000256" key="5">
    <source>
        <dbReference type="ARBA" id="ARBA00022475"/>
    </source>
</evidence>
<dbReference type="CDD" id="cd13143">
    <property type="entry name" value="MATE_MepA_like"/>
    <property type="match status" value="1"/>
</dbReference>
<evidence type="ECO:0000256" key="10">
    <source>
        <dbReference type="SAM" id="Phobius"/>
    </source>
</evidence>
<keyword evidence="7 10" id="KW-1133">Transmembrane helix</keyword>
<proteinExistence type="inferred from homology"/>
<dbReference type="EMBL" id="NFII01000009">
    <property type="protein sequence ID" value="OUO00695.1"/>
    <property type="molecule type" value="Genomic_DNA"/>
</dbReference>
<dbReference type="InterPro" id="IPR048279">
    <property type="entry name" value="MdtK-like"/>
</dbReference>
<keyword evidence="8 10" id="KW-0472">Membrane</keyword>
<feature type="transmembrane region" description="Helical" evidence="10">
    <location>
        <begin position="21"/>
        <end position="43"/>
    </location>
</feature>
<dbReference type="Proteomes" id="UP000195386">
    <property type="component" value="Unassembled WGS sequence"/>
</dbReference>
<dbReference type="Pfam" id="PF01554">
    <property type="entry name" value="MatE"/>
    <property type="match status" value="2"/>
</dbReference>
<feature type="transmembrane region" description="Helical" evidence="10">
    <location>
        <begin position="63"/>
        <end position="85"/>
    </location>
</feature>
<reference evidence="13" key="1">
    <citation type="submission" date="2017-04" db="EMBL/GenBank/DDBJ databases">
        <title>Function of individual gut microbiota members based on whole genome sequencing of pure cultures obtained from chicken caecum.</title>
        <authorList>
            <person name="Medvecky M."/>
            <person name="Cejkova D."/>
            <person name="Polansky O."/>
            <person name="Karasova D."/>
            <person name="Kubasova T."/>
            <person name="Cizek A."/>
            <person name="Rychlik I."/>
        </authorList>
    </citation>
    <scope>NUCLEOTIDE SEQUENCE [LARGE SCALE GENOMIC DNA]</scope>
    <source>
        <strain evidence="13">An43</strain>
    </source>
</reference>
<feature type="transmembrane region" description="Helical" evidence="10">
    <location>
        <begin position="280"/>
        <end position="301"/>
    </location>
</feature>
<keyword evidence="5" id="KW-1003">Cell membrane</keyword>
<dbReference type="GO" id="GO:0005886">
    <property type="term" value="C:plasma membrane"/>
    <property type="evidence" value="ECO:0007669"/>
    <property type="project" value="UniProtKB-SubCell"/>
</dbReference>
<feature type="transmembrane region" description="Helical" evidence="10">
    <location>
        <begin position="245"/>
        <end position="274"/>
    </location>
</feature>
<feature type="transmembrane region" description="Helical" evidence="10">
    <location>
        <begin position="322"/>
        <end position="350"/>
    </location>
</feature>
<feature type="transmembrane region" description="Helical" evidence="10">
    <location>
        <begin position="370"/>
        <end position="388"/>
    </location>
</feature>
<feature type="transmembrane region" description="Helical" evidence="10">
    <location>
        <begin position="195"/>
        <end position="218"/>
    </location>
</feature>
<gene>
    <name evidence="11" type="ORF">B5F97_10700</name>
    <name evidence="12" type="ORF">DWX38_04840</name>
</gene>
<dbReference type="EMBL" id="QRWP01000003">
    <property type="protein sequence ID" value="RGT34318.1"/>
    <property type="molecule type" value="Genomic_DNA"/>
</dbReference>
<protein>
    <recommendedName>
        <fullName evidence="3">Multidrug export protein MepA</fullName>
    </recommendedName>
</protein>
<dbReference type="PIRSF" id="PIRSF006603">
    <property type="entry name" value="DinF"/>
    <property type="match status" value="1"/>
</dbReference>
<dbReference type="GO" id="GO:0042910">
    <property type="term" value="F:xenobiotic transmembrane transporter activity"/>
    <property type="evidence" value="ECO:0007669"/>
    <property type="project" value="InterPro"/>
</dbReference>
<dbReference type="AlphaFoldDB" id="A0A1Y3YS83"/>
<dbReference type="GO" id="GO:0015297">
    <property type="term" value="F:antiporter activity"/>
    <property type="evidence" value="ECO:0007669"/>
    <property type="project" value="InterPro"/>
</dbReference>
<dbReference type="PANTHER" id="PTHR43823">
    <property type="entry name" value="SPORULATION PROTEIN YKVU"/>
    <property type="match status" value="1"/>
</dbReference>
<dbReference type="InterPro" id="IPR045070">
    <property type="entry name" value="MATE_MepA-like"/>
</dbReference>
<keyword evidence="4" id="KW-0813">Transport</keyword>
<feature type="transmembrane region" description="Helical" evidence="10">
    <location>
        <begin position="97"/>
        <end position="122"/>
    </location>
</feature>
<evidence type="ECO:0000256" key="7">
    <source>
        <dbReference type="ARBA" id="ARBA00022989"/>
    </source>
</evidence>
<reference evidence="11" key="2">
    <citation type="journal article" date="2018" name="BMC Genomics">
        <title>Whole genome sequencing and function prediction of 133 gut anaerobes isolated from chicken caecum in pure cultures.</title>
        <authorList>
            <person name="Medvecky M."/>
            <person name="Cejkova D."/>
            <person name="Polansky O."/>
            <person name="Karasova D."/>
            <person name="Kubasova T."/>
            <person name="Cizek A."/>
            <person name="Rychlik I."/>
        </authorList>
    </citation>
    <scope>NUCLEOTIDE SEQUENCE</scope>
    <source>
        <strain evidence="11">An43</strain>
    </source>
</reference>
<evidence type="ECO:0000313" key="13">
    <source>
        <dbReference type="Proteomes" id="UP000195386"/>
    </source>
</evidence>
<dbReference type="Proteomes" id="UP000285159">
    <property type="component" value="Unassembled WGS sequence"/>
</dbReference>
<evidence type="ECO:0000256" key="1">
    <source>
        <dbReference type="ARBA" id="ARBA00004651"/>
    </source>
</evidence>
<dbReference type="InterPro" id="IPR002528">
    <property type="entry name" value="MATE_fam"/>
</dbReference>
<organism evidence="11 13">
    <name type="scientific">Bacteroides clarus</name>
    <dbReference type="NCBI Taxonomy" id="626929"/>
    <lineage>
        <taxon>Bacteria</taxon>
        <taxon>Pseudomonadati</taxon>
        <taxon>Bacteroidota</taxon>
        <taxon>Bacteroidia</taxon>
        <taxon>Bacteroidales</taxon>
        <taxon>Bacteroidaceae</taxon>
        <taxon>Bacteroides</taxon>
    </lineage>
</organism>
<feature type="transmembrane region" description="Helical" evidence="10">
    <location>
        <begin position="425"/>
        <end position="445"/>
    </location>
</feature>
<feature type="transmembrane region" description="Helical" evidence="10">
    <location>
        <begin position="142"/>
        <end position="160"/>
    </location>
</feature>
<dbReference type="RefSeq" id="WP_009121493.1">
    <property type="nucleotide sequence ID" value="NZ_CABIZW010000005.1"/>
</dbReference>
<dbReference type="PANTHER" id="PTHR43823:SF3">
    <property type="entry name" value="MULTIDRUG EXPORT PROTEIN MEPA"/>
    <property type="match status" value="1"/>
</dbReference>
<evidence type="ECO:0000256" key="6">
    <source>
        <dbReference type="ARBA" id="ARBA00022692"/>
    </source>
</evidence>
<evidence type="ECO:0000256" key="2">
    <source>
        <dbReference type="ARBA" id="ARBA00008417"/>
    </source>
</evidence>
<comment type="subcellular location">
    <subcellularLocation>
        <location evidence="1">Cell membrane</location>
        <topology evidence="1">Multi-pass membrane protein</topology>
    </subcellularLocation>
</comment>
<evidence type="ECO:0000313" key="12">
    <source>
        <dbReference type="EMBL" id="RGT34318.1"/>
    </source>
</evidence>
<evidence type="ECO:0000313" key="14">
    <source>
        <dbReference type="Proteomes" id="UP000285159"/>
    </source>
</evidence>
<comment type="caution">
    <text evidence="11">The sequence shown here is derived from an EMBL/GenBank/DDBJ whole genome shotgun (WGS) entry which is preliminary data.</text>
</comment>
<dbReference type="GO" id="GO:0046677">
    <property type="term" value="P:response to antibiotic"/>
    <property type="evidence" value="ECO:0007669"/>
    <property type="project" value="UniProtKB-KW"/>
</dbReference>
<feature type="transmembrane region" description="Helical" evidence="10">
    <location>
        <begin position="400"/>
        <end position="419"/>
    </location>
</feature>
<evidence type="ECO:0000256" key="9">
    <source>
        <dbReference type="ARBA" id="ARBA00023251"/>
    </source>
</evidence>
<evidence type="ECO:0000256" key="8">
    <source>
        <dbReference type="ARBA" id="ARBA00023136"/>
    </source>
</evidence>
<name>A0A1Y3YS83_9BACE</name>
<reference evidence="12 14" key="3">
    <citation type="submission" date="2018-08" db="EMBL/GenBank/DDBJ databases">
        <title>A genome reference for cultivated species of the human gut microbiota.</title>
        <authorList>
            <person name="Zou Y."/>
            <person name="Xue W."/>
            <person name="Luo G."/>
        </authorList>
    </citation>
    <scope>NUCLEOTIDE SEQUENCE [LARGE SCALE GENOMIC DNA]</scope>
    <source>
        <strain evidence="12 14">AF19-1AC</strain>
    </source>
</reference>